<dbReference type="AlphaFoldDB" id="A0A2N9JJP3"/>
<feature type="region of interest" description="Disordered" evidence="1">
    <location>
        <begin position="21"/>
        <end position="67"/>
    </location>
</feature>
<feature type="chain" id="PRO_5038837234" description="Ig-like domain-containing protein" evidence="2">
    <location>
        <begin position="23"/>
        <end position="216"/>
    </location>
</feature>
<keyword evidence="4" id="KW-1185">Reference proteome</keyword>
<dbReference type="KEGG" id="mgg:MPLG2_3220"/>
<sequence length="216" mass="22817">MRRRLMVVLVVLVVLVSGCAGTSRPTPSVRTIPPDNRPPAASTSPSSSSSETPVSPPSNPSTPAVPSTTGALNVVKFTQVDFASPSGGIWCGMAADYALCHIPFDGYKGQQPTTEQICPEEQLDVTGVNVTTDGASWFCSGDPSTMPVKGSTQVAWQKGTGFPFVKYDGQTLATLPYDKALRHGDYICRSERSGMTCASLVSKHGFKVARAGITLF</sequence>
<organism evidence="3 4">
    <name type="scientific">Micropruina glycogenica</name>
    <dbReference type="NCBI Taxonomy" id="75385"/>
    <lineage>
        <taxon>Bacteria</taxon>
        <taxon>Bacillati</taxon>
        <taxon>Actinomycetota</taxon>
        <taxon>Actinomycetes</taxon>
        <taxon>Propionibacteriales</taxon>
        <taxon>Nocardioidaceae</taxon>
        <taxon>Micropruina</taxon>
    </lineage>
</organism>
<gene>
    <name evidence="3" type="ORF">MPLG2_3220</name>
</gene>
<feature type="signal peptide" evidence="2">
    <location>
        <begin position="1"/>
        <end position="22"/>
    </location>
</feature>
<evidence type="ECO:0000256" key="2">
    <source>
        <dbReference type="SAM" id="SignalP"/>
    </source>
</evidence>
<protein>
    <recommendedName>
        <fullName evidence="5">Ig-like domain-containing protein</fullName>
    </recommendedName>
</protein>
<feature type="compositionally biased region" description="Low complexity" evidence="1">
    <location>
        <begin position="38"/>
        <end position="53"/>
    </location>
</feature>
<reference evidence="3 4" key="1">
    <citation type="submission" date="2018-02" db="EMBL/GenBank/DDBJ databases">
        <authorList>
            <person name="Cohen D.B."/>
            <person name="Kent A.D."/>
        </authorList>
    </citation>
    <scope>NUCLEOTIDE SEQUENCE [LARGE SCALE GENOMIC DNA]</scope>
    <source>
        <strain evidence="3">1</strain>
    </source>
</reference>
<name>A0A2N9JJP3_9ACTN</name>
<evidence type="ECO:0000256" key="1">
    <source>
        <dbReference type="SAM" id="MobiDB-lite"/>
    </source>
</evidence>
<evidence type="ECO:0000313" key="4">
    <source>
        <dbReference type="Proteomes" id="UP000238164"/>
    </source>
</evidence>
<evidence type="ECO:0000313" key="3">
    <source>
        <dbReference type="EMBL" id="SPD88250.1"/>
    </source>
</evidence>
<dbReference type="Proteomes" id="UP000238164">
    <property type="component" value="Chromosome 1"/>
</dbReference>
<dbReference type="OrthoDB" id="4485680at2"/>
<evidence type="ECO:0008006" key="5">
    <source>
        <dbReference type="Google" id="ProtNLM"/>
    </source>
</evidence>
<dbReference type="PROSITE" id="PS51257">
    <property type="entry name" value="PROKAR_LIPOPROTEIN"/>
    <property type="match status" value="1"/>
</dbReference>
<dbReference type="RefSeq" id="WP_105186799.1">
    <property type="nucleotide sequence ID" value="NZ_BAAAGO010000044.1"/>
</dbReference>
<dbReference type="EMBL" id="LT985188">
    <property type="protein sequence ID" value="SPD88250.1"/>
    <property type="molecule type" value="Genomic_DNA"/>
</dbReference>
<proteinExistence type="predicted"/>
<accession>A0A2N9JJP3</accession>
<keyword evidence="2" id="KW-0732">Signal</keyword>